<feature type="region of interest" description="Disordered" evidence="1">
    <location>
        <begin position="1"/>
        <end position="63"/>
    </location>
</feature>
<dbReference type="Proteomes" id="UP000799429">
    <property type="component" value="Unassembled WGS sequence"/>
</dbReference>
<sequence>MDESARVPSVSPTRSSPPQHLSGDVPPPLQTVEDSIGPEVQSDVHNTDDADSAYDPTPGNVTETTSLASVITKYREENGRTYHAYGSTEHWGPNDARAQDQQDLSHHLWLVTLDNKLFLAPVENPQRILDLGCGTGIWAMDVAEQYPNAQVKGIELSPIQPTWTPPNAIFEIDDYNLDWLDENKFDLIHARELLGSCPDWVELYKKALKALKPGGWFDQAEPSLFFTSDHIDLPQEHCYTQWGRLMLDAGEKSGMTFNIGPYLKEWMEEAGFVNVTMRRVAWPIGKWAKNKSLQEIGFWNQQRLDAGIQDFCSRRFHNKLGVGTPPDGMISNS</sequence>
<proteinExistence type="predicted"/>
<dbReference type="SUPFAM" id="SSF53335">
    <property type="entry name" value="S-adenosyl-L-methionine-dependent methyltransferases"/>
    <property type="match status" value="1"/>
</dbReference>
<keyword evidence="3" id="KW-1185">Reference proteome</keyword>
<evidence type="ECO:0000313" key="2">
    <source>
        <dbReference type="EMBL" id="KAF2841941.1"/>
    </source>
</evidence>
<name>A0A9P4SFI7_9PEZI</name>
<organism evidence="2 3">
    <name type="scientific">Patellaria atrata CBS 101060</name>
    <dbReference type="NCBI Taxonomy" id="1346257"/>
    <lineage>
        <taxon>Eukaryota</taxon>
        <taxon>Fungi</taxon>
        <taxon>Dikarya</taxon>
        <taxon>Ascomycota</taxon>
        <taxon>Pezizomycotina</taxon>
        <taxon>Dothideomycetes</taxon>
        <taxon>Dothideomycetes incertae sedis</taxon>
        <taxon>Patellariales</taxon>
        <taxon>Patellariaceae</taxon>
        <taxon>Patellaria</taxon>
    </lineage>
</organism>
<comment type="caution">
    <text evidence="2">The sequence shown here is derived from an EMBL/GenBank/DDBJ whole genome shotgun (WGS) entry which is preliminary data.</text>
</comment>
<dbReference type="EMBL" id="MU006090">
    <property type="protein sequence ID" value="KAF2841941.1"/>
    <property type="molecule type" value="Genomic_DNA"/>
</dbReference>
<dbReference type="InterPro" id="IPR029063">
    <property type="entry name" value="SAM-dependent_MTases_sf"/>
</dbReference>
<gene>
    <name evidence="2" type="ORF">M501DRAFT_362195</name>
</gene>
<feature type="compositionally biased region" description="Low complexity" evidence="1">
    <location>
        <begin position="1"/>
        <end position="18"/>
    </location>
</feature>
<evidence type="ECO:0000313" key="3">
    <source>
        <dbReference type="Proteomes" id="UP000799429"/>
    </source>
</evidence>
<dbReference type="CDD" id="cd02440">
    <property type="entry name" value="AdoMet_MTases"/>
    <property type="match status" value="1"/>
</dbReference>
<protein>
    <submittedName>
        <fullName evidence="2">Methyltransferas-like protein</fullName>
    </submittedName>
</protein>
<dbReference type="Gene3D" id="3.40.50.150">
    <property type="entry name" value="Vaccinia Virus protein VP39"/>
    <property type="match status" value="1"/>
</dbReference>
<reference evidence="2" key="1">
    <citation type="journal article" date="2020" name="Stud. Mycol.">
        <title>101 Dothideomycetes genomes: a test case for predicting lifestyles and emergence of pathogens.</title>
        <authorList>
            <person name="Haridas S."/>
            <person name="Albert R."/>
            <person name="Binder M."/>
            <person name="Bloem J."/>
            <person name="Labutti K."/>
            <person name="Salamov A."/>
            <person name="Andreopoulos B."/>
            <person name="Baker S."/>
            <person name="Barry K."/>
            <person name="Bills G."/>
            <person name="Bluhm B."/>
            <person name="Cannon C."/>
            <person name="Castanera R."/>
            <person name="Culley D."/>
            <person name="Daum C."/>
            <person name="Ezra D."/>
            <person name="Gonzalez J."/>
            <person name="Henrissat B."/>
            <person name="Kuo A."/>
            <person name="Liang C."/>
            <person name="Lipzen A."/>
            <person name="Lutzoni F."/>
            <person name="Magnuson J."/>
            <person name="Mondo S."/>
            <person name="Nolan M."/>
            <person name="Ohm R."/>
            <person name="Pangilinan J."/>
            <person name="Park H.-J."/>
            <person name="Ramirez L."/>
            <person name="Alfaro M."/>
            <person name="Sun H."/>
            <person name="Tritt A."/>
            <person name="Yoshinaga Y."/>
            <person name="Zwiers L.-H."/>
            <person name="Turgeon B."/>
            <person name="Goodwin S."/>
            <person name="Spatafora J."/>
            <person name="Crous P."/>
            <person name="Grigoriev I."/>
        </authorList>
    </citation>
    <scope>NUCLEOTIDE SEQUENCE</scope>
    <source>
        <strain evidence="2">CBS 101060</strain>
    </source>
</reference>
<dbReference type="OrthoDB" id="2013972at2759"/>
<evidence type="ECO:0000256" key="1">
    <source>
        <dbReference type="SAM" id="MobiDB-lite"/>
    </source>
</evidence>
<dbReference type="GO" id="GO:0008168">
    <property type="term" value="F:methyltransferase activity"/>
    <property type="evidence" value="ECO:0007669"/>
    <property type="project" value="TreeGrafter"/>
</dbReference>
<dbReference type="PANTHER" id="PTHR43591:SF24">
    <property type="entry name" value="2-METHOXY-6-POLYPRENYL-1,4-BENZOQUINOL METHYLASE, MITOCHONDRIAL"/>
    <property type="match status" value="1"/>
</dbReference>
<accession>A0A9P4SFI7</accession>
<dbReference type="AlphaFoldDB" id="A0A9P4SFI7"/>
<dbReference type="PANTHER" id="PTHR43591">
    <property type="entry name" value="METHYLTRANSFERASE"/>
    <property type="match status" value="1"/>
</dbReference>
<dbReference type="Pfam" id="PF13489">
    <property type="entry name" value="Methyltransf_23"/>
    <property type="match status" value="1"/>
</dbReference>